<reference evidence="2" key="1">
    <citation type="journal article" date="2006" name="Science">
        <title>The genome of black cottonwood, Populus trichocarpa (Torr. &amp; Gray).</title>
        <authorList>
            <person name="Tuskan G.A."/>
            <person name="Difazio S."/>
            <person name="Jansson S."/>
            <person name="Bohlmann J."/>
            <person name="Grigoriev I."/>
            <person name="Hellsten U."/>
            <person name="Putnam N."/>
            <person name="Ralph S."/>
            <person name="Rombauts S."/>
            <person name="Salamov A."/>
            <person name="Schein J."/>
            <person name="Sterck L."/>
            <person name="Aerts A."/>
            <person name="Bhalerao R.R."/>
            <person name="Bhalerao R.P."/>
            <person name="Blaudez D."/>
            <person name="Boerjan W."/>
            <person name="Brun A."/>
            <person name="Brunner A."/>
            <person name="Busov V."/>
            <person name="Campbell M."/>
            <person name="Carlson J."/>
            <person name="Chalot M."/>
            <person name="Chapman J."/>
            <person name="Chen G.L."/>
            <person name="Cooper D."/>
            <person name="Coutinho P.M."/>
            <person name="Couturier J."/>
            <person name="Covert S."/>
            <person name="Cronk Q."/>
            <person name="Cunningham R."/>
            <person name="Davis J."/>
            <person name="Degroeve S."/>
            <person name="Dejardin A."/>
            <person name="Depamphilis C."/>
            <person name="Detter J."/>
            <person name="Dirks B."/>
            <person name="Dubchak I."/>
            <person name="Duplessis S."/>
            <person name="Ehlting J."/>
            <person name="Ellis B."/>
            <person name="Gendler K."/>
            <person name="Goodstein D."/>
            <person name="Gribskov M."/>
            <person name="Grimwood J."/>
            <person name="Groover A."/>
            <person name="Gunter L."/>
            <person name="Hamberger B."/>
            <person name="Heinze B."/>
            <person name="Helariutta Y."/>
            <person name="Henrissat B."/>
            <person name="Holligan D."/>
            <person name="Holt R."/>
            <person name="Huang W."/>
            <person name="Islam-Faridi N."/>
            <person name="Jones S."/>
            <person name="Jones-Rhoades M."/>
            <person name="Jorgensen R."/>
            <person name="Joshi C."/>
            <person name="Kangasjarvi J."/>
            <person name="Karlsson J."/>
            <person name="Kelleher C."/>
            <person name="Kirkpatrick R."/>
            <person name="Kirst M."/>
            <person name="Kohler A."/>
            <person name="Kalluri U."/>
            <person name="Larimer F."/>
            <person name="Leebens-Mack J."/>
            <person name="Leple J.C."/>
            <person name="Locascio P."/>
            <person name="Lou Y."/>
            <person name="Lucas S."/>
            <person name="Martin F."/>
            <person name="Montanini B."/>
            <person name="Napoli C."/>
            <person name="Nelson D.R."/>
            <person name="Nelson C."/>
            <person name="Nieminen K."/>
            <person name="Nilsson O."/>
            <person name="Pereda V."/>
            <person name="Peter G."/>
            <person name="Philippe R."/>
            <person name="Pilate G."/>
            <person name="Poliakov A."/>
            <person name="Razumovskaya J."/>
            <person name="Richardson P."/>
            <person name="Rinaldi C."/>
            <person name="Ritland K."/>
            <person name="Rouze P."/>
            <person name="Ryaboy D."/>
            <person name="Schmutz J."/>
            <person name="Schrader J."/>
            <person name="Segerman B."/>
            <person name="Shin H."/>
            <person name="Siddiqui A."/>
            <person name="Sterky F."/>
            <person name="Terry A."/>
            <person name="Tsai C.J."/>
            <person name="Uberbacher E."/>
            <person name="Unneberg P."/>
            <person name="Vahala J."/>
            <person name="Wall K."/>
            <person name="Wessler S."/>
            <person name="Yang G."/>
            <person name="Yin T."/>
            <person name="Douglas C."/>
            <person name="Marra M."/>
            <person name="Sandberg G."/>
            <person name="Van de Peer Y."/>
            <person name="Rokhsar D."/>
        </authorList>
    </citation>
    <scope>NUCLEOTIDE SEQUENCE [LARGE SCALE GENOMIC DNA]</scope>
    <source>
        <strain evidence="2">Nisqually-1</strain>
    </source>
</reference>
<evidence type="ECO:0000256" key="1">
    <source>
        <dbReference type="SAM" id="MobiDB-lite"/>
    </source>
</evidence>
<evidence type="ECO:0000313" key="2">
    <source>
        <dbReference type="EMBL" id="RQO93906.1"/>
    </source>
</evidence>
<organism evidence="2">
    <name type="scientific">Populus trichocarpa</name>
    <name type="common">Western balsam poplar</name>
    <name type="synonym">Populus balsamifera subsp. trichocarpa</name>
    <dbReference type="NCBI Taxonomy" id="3694"/>
    <lineage>
        <taxon>Eukaryota</taxon>
        <taxon>Viridiplantae</taxon>
        <taxon>Streptophyta</taxon>
        <taxon>Embryophyta</taxon>
        <taxon>Tracheophyta</taxon>
        <taxon>Spermatophyta</taxon>
        <taxon>Magnoliopsida</taxon>
        <taxon>eudicotyledons</taxon>
        <taxon>Gunneridae</taxon>
        <taxon>Pentapetalae</taxon>
        <taxon>rosids</taxon>
        <taxon>fabids</taxon>
        <taxon>Malpighiales</taxon>
        <taxon>Salicaceae</taxon>
        <taxon>Saliceae</taxon>
        <taxon>Populus</taxon>
    </lineage>
</organism>
<protein>
    <submittedName>
        <fullName evidence="2">Uncharacterized protein</fullName>
    </submittedName>
</protein>
<name>A0A3N7FBM3_POPTR</name>
<dbReference type="EMBL" id="KZ623483">
    <property type="protein sequence ID" value="RQO93906.1"/>
    <property type="molecule type" value="Genomic_DNA"/>
</dbReference>
<gene>
    <name evidence="2" type="ORF">POPTR_T134501</name>
</gene>
<feature type="region of interest" description="Disordered" evidence="1">
    <location>
        <begin position="1"/>
        <end position="20"/>
    </location>
</feature>
<sequence length="63" mass="7135">MDSSQDKTMIGTGDHPIPEAGSIEETMSFEIRNDQRRYYPIIEVEGLGGEIPKIFAINVRDCY</sequence>
<reference evidence="2" key="2">
    <citation type="submission" date="2017-07" db="EMBL/GenBank/DDBJ databases">
        <title>WGS assembly of Populus trichocarpa.</title>
        <authorList>
            <person name="Tuskan G."/>
            <person name="Difazio S."/>
            <person name="Jansson S."/>
            <person name="Bohlmann J."/>
            <person name="Grigoriev I."/>
            <person name="Hellsten U."/>
            <person name="Putnam N."/>
            <person name="Ralph S."/>
            <person name="Rombauts S."/>
            <person name="Salamov A."/>
            <person name="Schein J."/>
            <person name="Sterck L."/>
            <person name="Aerts A."/>
            <person name="Bhalerao R."/>
            <person name="Bhalerao R."/>
            <person name="Blaudez D."/>
            <person name="Boerjan W."/>
            <person name="Brun A."/>
            <person name="Brunner A."/>
            <person name="Busov V."/>
            <person name="Campbell M."/>
            <person name="Carlson J."/>
            <person name="Chalot M."/>
            <person name="Chapman J."/>
            <person name="Chen G."/>
            <person name="Cooper D."/>
            <person name="Coutinho P."/>
            <person name="Couturier J."/>
            <person name="Covert S."/>
            <person name="Cronk Q."/>
            <person name="Cunningham R."/>
            <person name="Davis J."/>
            <person name="Degroeve S."/>
            <person name="Dejardin A."/>
            <person name="Depamphilis C."/>
            <person name="Detter J."/>
            <person name="Dirks B."/>
            <person name="Dubchak I."/>
            <person name="Duplessis S."/>
            <person name="Ehlting J."/>
            <person name="Ellis B."/>
            <person name="Gendler K."/>
            <person name="Goodstein D."/>
            <person name="Gribskov M."/>
            <person name="Grimwood J."/>
            <person name="Groover A."/>
            <person name="Gunter L."/>
            <person name="Hamberger B."/>
            <person name="Heinze B."/>
            <person name="Helariutta Y."/>
            <person name="Henrissat B."/>
            <person name="Holligan D."/>
            <person name="Holt R."/>
            <person name="Huang W."/>
            <person name="Islam-Faridi N."/>
            <person name="Jones S."/>
            <person name="Jones-Rhoades M."/>
            <person name="Jorgensen R."/>
            <person name="Joshi C."/>
            <person name="Kangasjarvi J."/>
            <person name="Karlsson J."/>
            <person name="Kelleher C."/>
            <person name="Kirkpatrick R."/>
            <person name="Kirst M."/>
            <person name="Kohler A."/>
            <person name="Kalluri U."/>
            <person name="Larimer F."/>
            <person name="Leebens-Mack J."/>
            <person name="Leple J."/>
            <person name="Locascio P."/>
            <person name="Lou Y."/>
            <person name="Lucas S."/>
            <person name="Martin F."/>
            <person name="Montanini B."/>
            <person name="Napoli C."/>
            <person name="Nelson D."/>
            <person name="Nelson C."/>
            <person name="Nieminen K."/>
            <person name="Nilsson O."/>
            <person name="Pereda V."/>
            <person name="Peter G."/>
            <person name="Philippe R."/>
            <person name="Pilate G."/>
            <person name="Poliakov A."/>
            <person name="Razumovskaya J."/>
            <person name="Richardson P."/>
            <person name="Rinaldi C."/>
            <person name="Ritland K."/>
            <person name="Rouze P."/>
            <person name="Ryaboy D."/>
            <person name="Schmutz J."/>
            <person name="Schrader J."/>
            <person name="Segerman B."/>
            <person name="Shin H."/>
            <person name="Siddiqui A."/>
            <person name="Sterky F."/>
            <person name="Terry A."/>
            <person name="Tsai C."/>
            <person name="Uberbacher E."/>
            <person name="Unneberg P."/>
            <person name="Vahala J."/>
            <person name="Wall K."/>
            <person name="Wessler S."/>
            <person name="Yang G."/>
            <person name="Yin T."/>
            <person name="Douglas C."/>
            <person name="Marra M."/>
            <person name="Sandberg G."/>
            <person name="Van De Peer Y."/>
            <person name="Rokhsar D."/>
        </authorList>
    </citation>
    <scope>NUCLEOTIDE SEQUENCE</scope>
    <source>
        <strain evidence="2">Nisqually-1</strain>
    </source>
</reference>
<dbReference type="AlphaFoldDB" id="A0A3N7FBM3"/>
<accession>A0A3N7FBM3</accession>
<dbReference type="InParanoid" id="A0A3N7FBM3"/>
<proteinExistence type="predicted"/>